<reference evidence="1" key="1">
    <citation type="submission" date="2023-10" db="EMBL/GenBank/DDBJ databases">
        <authorList>
            <person name="Rodriguez Cubillos JULIANA M."/>
            <person name="De Vega J."/>
        </authorList>
    </citation>
    <scope>NUCLEOTIDE SEQUENCE</scope>
</reference>
<sequence length="834" mass="95236">MSMANYEEQSDRLTYDVFLSFRGEDTRENIVGYLLDAFQKRGIKVFYDDKSLKIGEELSPAFYKAIEESNISVIFLSEDYASSKWCLNELAKIMQCTKRNKEQIAFPIFYHVDPSDVRNQRKSYGEAMVAHEKRFGKESEKIKAWRAALSEVADLKGHHIHTGFEIDHVKEIVEKVHAKIPPKSLFDGENPVGLDQRIEEAKSLLDLKPNDDIVCMLGIYGLGGIGKTSLAQALYDKIRHQFKAACFLANVREKSNKINGLEDLQLTLLSEMFEQSDSKLGSTSKGIYEIKHKLGRKKVLLVLDDVDEMKQLENLAGGSDWFGPGSRIIITTRDKGLLMGTHPIEVKTYEMIELNDQHSLELFCRNAFGQSNPKIGYEAVSSRAVGYAKGLPLALKVIGSNLATRKSLKAWESALKDYARIPRKGIQDVLKVSYDVLESNAQSVFLDIACFFKGKRIEYVEEILDEFSAASNIEELVNKSLLNVDNGCLNMHDLIQDMGREIVRQEAPNNPAKRSRLWFHQDVIDVLSTNDSGSDAIQGIMLEPPEYTTEVYLDDYTFEKMNRLRILIVQNITFSSEPKHLPNHLRLLDWKEYPSETFPPKFYPRNIIILNLPYSQLTMNVPFKKFSYLTVMNFSHNQSITTMPDVSKVECLRQLQLDRCVNLTMVHESIGFLKHLVHLSASGCSQLRNFPQRMFLPSLEVLRLNDCRELKHFPDIVNKMDKPLNIDMTNTSIEKLPNSVGNLIGLVSLNMQWSRKLEYLPSSLFTLPNVEALYFFGCYELGTFRRFLPDSPPDANERSTSKRMHSGNRIILLNKDSGLSDEDVEAFMFKVIFR</sequence>
<organism evidence="1 2">
    <name type="scientific">Trifolium pratense</name>
    <name type="common">Red clover</name>
    <dbReference type="NCBI Taxonomy" id="57577"/>
    <lineage>
        <taxon>Eukaryota</taxon>
        <taxon>Viridiplantae</taxon>
        <taxon>Streptophyta</taxon>
        <taxon>Embryophyta</taxon>
        <taxon>Tracheophyta</taxon>
        <taxon>Spermatophyta</taxon>
        <taxon>Magnoliopsida</taxon>
        <taxon>eudicotyledons</taxon>
        <taxon>Gunneridae</taxon>
        <taxon>Pentapetalae</taxon>
        <taxon>rosids</taxon>
        <taxon>fabids</taxon>
        <taxon>Fabales</taxon>
        <taxon>Fabaceae</taxon>
        <taxon>Papilionoideae</taxon>
        <taxon>50 kb inversion clade</taxon>
        <taxon>NPAAA clade</taxon>
        <taxon>Hologalegina</taxon>
        <taxon>IRL clade</taxon>
        <taxon>Trifolieae</taxon>
        <taxon>Trifolium</taxon>
    </lineage>
</organism>
<protein>
    <submittedName>
        <fullName evidence="1">Uncharacterized protein</fullName>
    </submittedName>
</protein>
<name>A0ACB0IPP2_TRIPR</name>
<gene>
    <name evidence="1" type="ORF">MILVUS5_LOCUS5138</name>
</gene>
<accession>A0ACB0IPP2</accession>
<evidence type="ECO:0000313" key="1">
    <source>
        <dbReference type="EMBL" id="CAJ2634165.1"/>
    </source>
</evidence>
<evidence type="ECO:0000313" key="2">
    <source>
        <dbReference type="Proteomes" id="UP001177021"/>
    </source>
</evidence>
<dbReference type="Proteomes" id="UP001177021">
    <property type="component" value="Unassembled WGS sequence"/>
</dbReference>
<proteinExistence type="predicted"/>
<keyword evidence="2" id="KW-1185">Reference proteome</keyword>
<dbReference type="EMBL" id="CASHSV030000002">
    <property type="protein sequence ID" value="CAJ2634165.1"/>
    <property type="molecule type" value="Genomic_DNA"/>
</dbReference>
<comment type="caution">
    <text evidence="1">The sequence shown here is derived from an EMBL/GenBank/DDBJ whole genome shotgun (WGS) entry which is preliminary data.</text>
</comment>